<gene>
    <name evidence="10" type="ORF">ACFPTR_00185</name>
</gene>
<dbReference type="EMBL" id="JBHSPF010000002">
    <property type="protein sequence ID" value="MFC5627316.1"/>
    <property type="molecule type" value="Genomic_DNA"/>
</dbReference>
<feature type="domain" description="Spore germination GerAC-like C-terminal" evidence="8">
    <location>
        <begin position="215"/>
        <end position="380"/>
    </location>
</feature>
<evidence type="ECO:0000256" key="1">
    <source>
        <dbReference type="ARBA" id="ARBA00004635"/>
    </source>
</evidence>
<accession>A0ABW0U4P9</accession>
<keyword evidence="7" id="KW-0449">Lipoprotein</keyword>
<keyword evidence="3" id="KW-0309">Germination</keyword>
<sequence>MLSFLLHAKKISLLFLILSILAVVQSGCWDRVEIEDLGIVLGTGLDKGEDNQIRLIVQLAVPTEMGGGPQQVGRGKKPTFTVIGTGETVYDALVDVQRQFSDRIFFGHNRVLIIDEELAKEGIAEYIDFFVQHPQPRLRALVIVSKNAEEALKTETSKDLSSSQALEEIVQLLKSGIRVTLKDVFQMLRQEGESVVLPWVQASDNEGEQENVQVKGAAIFDGDQLIGTIDFELKKGLLWLRDEMDLQSISVNPEEADGYITFHLIRSKTNLLPSIEGGNWKITVEIEQENEIVENQTTLDTSTEKVQRELEKDLNKTVEQQIRKTLEKVQKEMKTDAFGFAEAFERKYPKRFAQEKDHWDEIYPEVEVEINVTSRIRRIGMTTNQVGKLPKEVKEE</sequence>
<protein>
    <submittedName>
        <fullName evidence="10">Ger(X)C family spore germination protein</fullName>
    </submittedName>
</protein>
<comment type="similarity">
    <text evidence="2">Belongs to the GerABKC lipoprotein family.</text>
</comment>
<reference evidence="11" key="1">
    <citation type="journal article" date="2019" name="Int. J. Syst. Evol. Microbiol.">
        <title>The Global Catalogue of Microorganisms (GCM) 10K type strain sequencing project: providing services to taxonomists for standard genome sequencing and annotation.</title>
        <authorList>
            <consortium name="The Broad Institute Genomics Platform"/>
            <consortium name="The Broad Institute Genome Sequencing Center for Infectious Disease"/>
            <person name="Wu L."/>
            <person name="Ma J."/>
        </authorList>
    </citation>
    <scope>NUCLEOTIDE SEQUENCE [LARGE SCALE GENOMIC DNA]</scope>
    <source>
        <strain evidence="11">CGMCC 1.15790</strain>
    </source>
</reference>
<evidence type="ECO:0000256" key="7">
    <source>
        <dbReference type="ARBA" id="ARBA00023288"/>
    </source>
</evidence>
<proteinExistence type="inferred from homology"/>
<evidence type="ECO:0000256" key="4">
    <source>
        <dbReference type="ARBA" id="ARBA00022729"/>
    </source>
</evidence>
<dbReference type="PANTHER" id="PTHR35789">
    <property type="entry name" value="SPORE GERMINATION PROTEIN B3"/>
    <property type="match status" value="1"/>
</dbReference>
<organism evidence="10 11">
    <name type="scientific">Aliibacillus thermotolerans</name>
    <dbReference type="NCBI Taxonomy" id="1834418"/>
    <lineage>
        <taxon>Bacteria</taxon>
        <taxon>Bacillati</taxon>
        <taxon>Bacillota</taxon>
        <taxon>Bacilli</taxon>
        <taxon>Bacillales</taxon>
        <taxon>Bacillaceae</taxon>
        <taxon>Aliibacillus</taxon>
    </lineage>
</organism>
<dbReference type="InterPro" id="IPR038501">
    <property type="entry name" value="Spore_GerAC_C_sf"/>
</dbReference>
<evidence type="ECO:0000259" key="9">
    <source>
        <dbReference type="Pfam" id="PF25198"/>
    </source>
</evidence>
<keyword evidence="6" id="KW-0564">Palmitate</keyword>
<dbReference type="InterPro" id="IPR057336">
    <property type="entry name" value="GerAC_N"/>
</dbReference>
<dbReference type="InterPro" id="IPR008844">
    <property type="entry name" value="Spore_GerAC-like"/>
</dbReference>
<keyword evidence="11" id="KW-1185">Reference proteome</keyword>
<dbReference type="PANTHER" id="PTHR35789:SF1">
    <property type="entry name" value="SPORE GERMINATION PROTEIN B3"/>
    <property type="match status" value="1"/>
</dbReference>
<comment type="caution">
    <text evidence="10">The sequence shown here is derived from an EMBL/GenBank/DDBJ whole genome shotgun (WGS) entry which is preliminary data.</text>
</comment>
<evidence type="ECO:0000313" key="10">
    <source>
        <dbReference type="EMBL" id="MFC5627316.1"/>
    </source>
</evidence>
<name>A0ABW0U4P9_9BACI</name>
<dbReference type="Pfam" id="PF25198">
    <property type="entry name" value="Spore_GerAC_N"/>
    <property type="match status" value="1"/>
</dbReference>
<dbReference type="InterPro" id="IPR046953">
    <property type="entry name" value="Spore_GerAC-like_C"/>
</dbReference>
<dbReference type="NCBIfam" id="TIGR02887">
    <property type="entry name" value="spore_ger_x_C"/>
    <property type="match status" value="1"/>
</dbReference>
<keyword evidence="4" id="KW-0732">Signal</keyword>
<evidence type="ECO:0000259" key="8">
    <source>
        <dbReference type="Pfam" id="PF05504"/>
    </source>
</evidence>
<evidence type="ECO:0000313" key="11">
    <source>
        <dbReference type="Proteomes" id="UP001596143"/>
    </source>
</evidence>
<dbReference type="Gene3D" id="6.20.190.10">
    <property type="entry name" value="Nutrient germinant receptor protein C, domain 1"/>
    <property type="match status" value="1"/>
</dbReference>
<dbReference type="RefSeq" id="WP_270896838.1">
    <property type="nucleotide sequence ID" value="NZ_JBHSPF010000002.1"/>
</dbReference>
<evidence type="ECO:0000256" key="6">
    <source>
        <dbReference type="ARBA" id="ARBA00023139"/>
    </source>
</evidence>
<dbReference type="Proteomes" id="UP001596143">
    <property type="component" value="Unassembled WGS sequence"/>
</dbReference>
<dbReference type="Gene3D" id="3.30.300.210">
    <property type="entry name" value="Nutrient germinant receptor protein C, domain 3"/>
    <property type="match status" value="1"/>
</dbReference>
<dbReference type="Pfam" id="PF05504">
    <property type="entry name" value="Spore_GerAC"/>
    <property type="match status" value="1"/>
</dbReference>
<feature type="domain" description="Spore germination protein N-terminal" evidence="9">
    <location>
        <begin position="30"/>
        <end position="201"/>
    </location>
</feature>
<evidence type="ECO:0000256" key="3">
    <source>
        <dbReference type="ARBA" id="ARBA00022544"/>
    </source>
</evidence>
<evidence type="ECO:0000256" key="5">
    <source>
        <dbReference type="ARBA" id="ARBA00023136"/>
    </source>
</evidence>
<evidence type="ECO:0000256" key="2">
    <source>
        <dbReference type="ARBA" id="ARBA00007886"/>
    </source>
</evidence>
<comment type="subcellular location">
    <subcellularLocation>
        <location evidence="1">Membrane</location>
        <topology evidence="1">Lipid-anchor</topology>
    </subcellularLocation>
</comment>
<keyword evidence="5" id="KW-0472">Membrane</keyword>